<dbReference type="InterPro" id="IPR048491">
    <property type="entry name" value="XMAP215_CLASP_TOG"/>
</dbReference>
<keyword evidence="3" id="KW-0206">Cytoskeleton</keyword>
<dbReference type="InterPro" id="IPR045110">
    <property type="entry name" value="XMAP215"/>
</dbReference>
<dbReference type="InterPro" id="IPR034085">
    <property type="entry name" value="TOG"/>
</dbReference>
<dbReference type="Gene3D" id="1.25.10.10">
    <property type="entry name" value="Leucine-rich Repeat Variant"/>
    <property type="match status" value="3"/>
</dbReference>
<sequence>MDSKNPSVKQQTSLFLARSFRYCTPTTLPKAQLKPFCIALLKQIGEPALDVRDAAYAALGTALKVVGERAMAPFLNEVDKLKLEKIKECAEGVELAGAGGKVQTVAHKSTGAKVAVTADGASSGLKTAKAEKPAGSAKFGGPSKKPGGGGLKKTGGVSAKPKKAAEIKEEMNEQELSLEVCEEKAAAVISASCLHQLDSSNWKERVASMEEFIKAVEDTDQANLPCQALVRILAKKPGWKDNNFQVIQLKVRAAGLLAQKGSFSKTSGRVVLEGLPEKLGDAKSGVHARESLCSVASACGLPWTAEEVFNSVFSQKNPKNQAEALGWLSAAIKDFGFAGFNVKFFLTHIKVALAAQSPAVRTAAVSLVGVIYMYMGPRFRTFFEDEKQALLTQIDAEFEKVKGQAPPAPTRGVAFRRSYENVCDVDDGGGGGGGGGAGGREKADEDVEEDGDIVEDLLPRTDISSKITNELVTKLSDKNWKIRKEGLDEVVGILNEAKFITPAIGELQLALRSRLSDSNKILVRLGVLVLA</sequence>
<dbReference type="PANTHER" id="PTHR12609">
    <property type="entry name" value="MICROTUBULE ASSOCIATED PROTEIN XMAP215"/>
    <property type="match status" value="1"/>
</dbReference>
<evidence type="ECO:0000259" key="5">
    <source>
        <dbReference type="SMART" id="SM01349"/>
    </source>
</evidence>
<feature type="compositionally biased region" description="Gly residues" evidence="4">
    <location>
        <begin position="428"/>
        <end position="438"/>
    </location>
</feature>
<evidence type="ECO:0000256" key="2">
    <source>
        <dbReference type="ARBA" id="ARBA00022490"/>
    </source>
</evidence>
<dbReference type="FunFam" id="1.25.10.10:FF:000068">
    <property type="entry name" value="cytoskeleton-associated protein 5 isoform X1"/>
    <property type="match status" value="1"/>
</dbReference>
<feature type="region of interest" description="Disordered" evidence="4">
    <location>
        <begin position="125"/>
        <end position="162"/>
    </location>
</feature>
<keyword evidence="7" id="KW-1185">Reference proteome</keyword>
<dbReference type="Ensembl" id="ENSEBUT00000005183.1">
    <property type="protein sequence ID" value="ENSEBUP00000004745.1"/>
    <property type="gene ID" value="ENSEBUG00000003294.1"/>
</dbReference>
<protein>
    <recommendedName>
        <fullName evidence="5">TOG domain-containing protein</fullName>
    </recommendedName>
</protein>
<reference evidence="6" key="2">
    <citation type="submission" date="2025-09" db="UniProtKB">
        <authorList>
            <consortium name="Ensembl"/>
        </authorList>
    </citation>
    <scope>IDENTIFICATION</scope>
</reference>
<feature type="domain" description="TOG" evidence="5">
    <location>
        <begin position="175"/>
        <end position="407"/>
    </location>
</feature>
<dbReference type="GO" id="GO:0061863">
    <property type="term" value="F:microtubule plus end polymerase"/>
    <property type="evidence" value="ECO:0007669"/>
    <property type="project" value="InterPro"/>
</dbReference>
<dbReference type="GO" id="GO:0030951">
    <property type="term" value="P:establishment or maintenance of microtubule cytoskeleton polarity"/>
    <property type="evidence" value="ECO:0007669"/>
    <property type="project" value="InterPro"/>
</dbReference>
<keyword evidence="2" id="KW-0963">Cytoplasm</keyword>
<dbReference type="InterPro" id="IPR016024">
    <property type="entry name" value="ARM-type_fold"/>
</dbReference>
<proteinExistence type="predicted"/>
<feature type="compositionally biased region" description="Low complexity" evidence="4">
    <location>
        <begin position="134"/>
        <end position="145"/>
    </location>
</feature>
<comment type="subcellular location">
    <subcellularLocation>
        <location evidence="1">Cytoplasm</location>
        <location evidence="1">Cytoskeleton</location>
    </subcellularLocation>
</comment>
<dbReference type="GO" id="GO:0051010">
    <property type="term" value="F:microtubule plus-end binding"/>
    <property type="evidence" value="ECO:0007669"/>
    <property type="project" value="InterPro"/>
</dbReference>
<organism evidence="6 7">
    <name type="scientific">Eptatretus burgeri</name>
    <name type="common">Inshore hagfish</name>
    <dbReference type="NCBI Taxonomy" id="7764"/>
    <lineage>
        <taxon>Eukaryota</taxon>
        <taxon>Metazoa</taxon>
        <taxon>Chordata</taxon>
        <taxon>Craniata</taxon>
        <taxon>Vertebrata</taxon>
        <taxon>Cyclostomata</taxon>
        <taxon>Myxini</taxon>
        <taxon>Myxiniformes</taxon>
        <taxon>Myxinidae</taxon>
        <taxon>Eptatretinae</taxon>
        <taxon>Eptatretus</taxon>
    </lineage>
</organism>
<dbReference type="Proteomes" id="UP000694388">
    <property type="component" value="Unplaced"/>
</dbReference>
<evidence type="ECO:0000313" key="7">
    <source>
        <dbReference type="Proteomes" id="UP000694388"/>
    </source>
</evidence>
<evidence type="ECO:0000313" key="6">
    <source>
        <dbReference type="Ensembl" id="ENSEBUP00000004745.1"/>
    </source>
</evidence>
<dbReference type="GO" id="GO:0005856">
    <property type="term" value="C:cytoskeleton"/>
    <property type="evidence" value="ECO:0007669"/>
    <property type="project" value="UniProtKB-SubCell"/>
</dbReference>
<reference evidence="6" key="1">
    <citation type="submission" date="2025-08" db="UniProtKB">
        <authorList>
            <consortium name="Ensembl"/>
        </authorList>
    </citation>
    <scope>IDENTIFICATION</scope>
</reference>
<evidence type="ECO:0000256" key="3">
    <source>
        <dbReference type="ARBA" id="ARBA00023212"/>
    </source>
</evidence>
<dbReference type="InterPro" id="IPR011989">
    <property type="entry name" value="ARM-like"/>
</dbReference>
<accession>A0A8C4NLI9</accession>
<dbReference type="GO" id="GO:0046785">
    <property type="term" value="P:microtubule polymerization"/>
    <property type="evidence" value="ECO:0007669"/>
    <property type="project" value="InterPro"/>
</dbReference>
<dbReference type="AlphaFoldDB" id="A0A8C4NLI9"/>
<dbReference type="SMART" id="SM01349">
    <property type="entry name" value="TOG"/>
    <property type="match status" value="1"/>
</dbReference>
<feature type="region of interest" description="Disordered" evidence="4">
    <location>
        <begin position="426"/>
        <end position="449"/>
    </location>
</feature>
<dbReference type="SUPFAM" id="SSF48371">
    <property type="entry name" value="ARM repeat"/>
    <property type="match status" value="1"/>
</dbReference>
<dbReference type="Pfam" id="PF21041">
    <property type="entry name" value="XMAP215_CLASP_TOG"/>
    <property type="match status" value="1"/>
</dbReference>
<dbReference type="GeneTree" id="ENSGT00390000014757"/>
<evidence type="ECO:0000256" key="1">
    <source>
        <dbReference type="ARBA" id="ARBA00004245"/>
    </source>
</evidence>
<dbReference type="GO" id="GO:0007051">
    <property type="term" value="P:spindle organization"/>
    <property type="evidence" value="ECO:0007669"/>
    <property type="project" value="InterPro"/>
</dbReference>
<evidence type="ECO:0000256" key="4">
    <source>
        <dbReference type="SAM" id="MobiDB-lite"/>
    </source>
</evidence>
<name>A0A8C4NLI9_EPTBU</name>